<dbReference type="AlphaFoldDB" id="A0A7S1KLA3"/>
<comment type="similarity">
    <text evidence="1">Belongs to the TIP41 family.</text>
</comment>
<dbReference type="GO" id="GO:0031929">
    <property type="term" value="P:TOR signaling"/>
    <property type="evidence" value="ECO:0007669"/>
    <property type="project" value="TreeGrafter"/>
</dbReference>
<dbReference type="InterPro" id="IPR051330">
    <property type="entry name" value="Phosphatase_reg/MetRdx"/>
</dbReference>
<proteinExistence type="inferred from homology"/>
<reference evidence="3" key="1">
    <citation type="submission" date="2021-01" db="EMBL/GenBank/DDBJ databases">
        <authorList>
            <person name="Corre E."/>
            <person name="Pelletier E."/>
            <person name="Niang G."/>
            <person name="Scheremetjew M."/>
            <person name="Finn R."/>
            <person name="Kale V."/>
            <person name="Holt S."/>
            <person name="Cochrane G."/>
            <person name="Meng A."/>
            <person name="Brown T."/>
            <person name="Cohen L."/>
        </authorList>
    </citation>
    <scope>NUCLEOTIDE SEQUENCE</scope>
    <source>
        <strain evidence="3">WS</strain>
    </source>
</reference>
<evidence type="ECO:0000313" key="3">
    <source>
        <dbReference type="EMBL" id="CAD9077353.1"/>
    </source>
</evidence>
<dbReference type="PANTHER" id="PTHR21021">
    <property type="entry name" value="GAF/PUTATIVE CYTOSKELETAL PROTEIN"/>
    <property type="match status" value="1"/>
</dbReference>
<dbReference type="Pfam" id="PF04176">
    <property type="entry name" value="TIP41"/>
    <property type="match status" value="1"/>
</dbReference>
<dbReference type="PANTHER" id="PTHR21021:SF16">
    <property type="entry name" value="TIP41-LIKE PROTEIN"/>
    <property type="match status" value="1"/>
</dbReference>
<gene>
    <name evidence="3" type="ORF">PCOS0759_LOCUS584</name>
</gene>
<feature type="region of interest" description="Disordered" evidence="2">
    <location>
        <begin position="324"/>
        <end position="362"/>
    </location>
</feature>
<dbReference type="InterPro" id="IPR007303">
    <property type="entry name" value="TIP41-like"/>
</dbReference>
<feature type="compositionally biased region" description="Polar residues" evidence="2">
    <location>
        <begin position="330"/>
        <end position="354"/>
    </location>
</feature>
<organism evidence="3">
    <name type="scientific">Percolomonas cosmopolitus</name>
    <dbReference type="NCBI Taxonomy" id="63605"/>
    <lineage>
        <taxon>Eukaryota</taxon>
        <taxon>Discoba</taxon>
        <taxon>Heterolobosea</taxon>
        <taxon>Tetramitia</taxon>
        <taxon>Eutetramitia</taxon>
        <taxon>Percolomonadidae</taxon>
        <taxon>Percolomonas</taxon>
    </lineage>
</organism>
<dbReference type="EMBL" id="HBGD01000727">
    <property type="protein sequence ID" value="CAD9077353.1"/>
    <property type="molecule type" value="Transcribed_RNA"/>
</dbReference>
<evidence type="ECO:0000256" key="2">
    <source>
        <dbReference type="SAM" id="MobiDB-lite"/>
    </source>
</evidence>
<evidence type="ECO:0000256" key="1">
    <source>
        <dbReference type="ARBA" id="ARBA00006658"/>
    </source>
</evidence>
<protein>
    <recommendedName>
        <fullName evidence="4">TIP41-like protein</fullName>
    </recommendedName>
</protein>
<dbReference type="GO" id="GO:0005829">
    <property type="term" value="C:cytosol"/>
    <property type="evidence" value="ECO:0007669"/>
    <property type="project" value="TreeGrafter"/>
</dbReference>
<evidence type="ECO:0008006" key="4">
    <source>
        <dbReference type="Google" id="ProtNLM"/>
    </source>
</evidence>
<sequence>MPTSSLSHKNWQFQSSTTPILSSHQLDELTSKLNSSSIPEMVFNSKLEMRFFGCGDEQQQQQEDVCVSFEAPHALQHALKPVLAESQSKITPLKVHFAWDKSMIHDRIMNEKKEIEERVDDMDWTFSTCYKGTCVKETQKRDEDTGEQRDINENTVDTTHLKNMRVFRETKRGIDYERLTQKDEILFYDDVILFEDELHDAGMCILSVKVRVMQETFFCLLRYFLRVDNVVLRILDTRYYHVFGSNEIIREYSHRENTIDELGRKNPILMRDPKLLDMPDKLQGFLDVKEKYNEVLYLDESLIPEEKLKEEAKLPKIGVVRVTSRHHGSDQAQQQESTSVSRSRSINAETTMPTATRAPFAK</sequence>
<accession>A0A7S1KLA3</accession>
<name>A0A7S1KLA3_9EUKA</name>